<dbReference type="InterPro" id="IPR011990">
    <property type="entry name" value="TPR-like_helical_dom_sf"/>
</dbReference>
<feature type="domain" description="Protein kinase" evidence="2">
    <location>
        <begin position="138"/>
        <end position="424"/>
    </location>
</feature>
<organism evidence="4 5">
    <name type="scientific">Cristinia sonorae</name>
    <dbReference type="NCBI Taxonomy" id="1940300"/>
    <lineage>
        <taxon>Eukaryota</taxon>
        <taxon>Fungi</taxon>
        <taxon>Dikarya</taxon>
        <taxon>Basidiomycota</taxon>
        <taxon>Agaricomycotina</taxon>
        <taxon>Agaricomycetes</taxon>
        <taxon>Agaricomycetidae</taxon>
        <taxon>Agaricales</taxon>
        <taxon>Pleurotineae</taxon>
        <taxon>Stephanosporaceae</taxon>
        <taxon>Cristinia</taxon>
    </lineage>
</organism>
<keyword evidence="1" id="KW-0862">Zinc</keyword>
<evidence type="ECO:0000256" key="1">
    <source>
        <dbReference type="PROSITE-ProRule" id="PRU00042"/>
    </source>
</evidence>
<dbReference type="Gene3D" id="3.30.160.60">
    <property type="entry name" value="Classic Zinc Finger"/>
    <property type="match status" value="1"/>
</dbReference>
<evidence type="ECO:0000313" key="4">
    <source>
        <dbReference type="EMBL" id="KAH8092658.1"/>
    </source>
</evidence>
<dbReference type="InterPro" id="IPR000719">
    <property type="entry name" value="Prot_kinase_dom"/>
</dbReference>
<dbReference type="InterPro" id="IPR013087">
    <property type="entry name" value="Znf_C2H2_type"/>
</dbReference>
<dbReference type="InterPro" id="IPR011009">
    <property type="entry name" value="Kinase-like_dom_sf"/>
</dbReference>
<dbReference type="GO" id="GO:0005524">
    <property type="term" value="F:ATP binding"/>
    <property type="evidence" value="ECO:0007669"/>
    <property type="project" value="InterPro"/>
</dbReference>
<accession>A0A8K0UHR9</accession>
<dbReference type="Proteomes" id="UP000813824">
    <property type="component" value="Unassembled WGS sequence"/>
</dbReference>
<dbReference type="PROSITE" id="PS50011">
    <property type="entry name" value="PROTEIN_KINASE_DOM"/>
    <property type="match status" value="1"/>
</dbReference>
<keyword evidence="1" id="KW-0479">Metal-binding</keyword>
<keyword evidence="4" id="KW-0418">Kinase</keyword>
<dbReference type="Pfam" id="PF07714">
    <property type="entry name" value="PK_Tyr_Ser-Thr"/>
    <property type="match status" value="1"/>
</dbReference>
<dbReference type="Gene3D" id="1.10.510.10">
    <property type="entry name" value="Transferase(Phosphotransferase) domain 1"/>
    <property type="match status" value="1"/>
</dbReference>
<dbReference type="SUPFAM" id="SSF56112">
    <property type="entry name" value="Protein kinase-like (PK-like)"/>
    <property type="match status" value="1"/>
</dbReference>
<keyword evidence="4" id="KW-0808">Transferase</keyword>
<feature type="domain" description="C2H2-type" evidence="3">
    <location>
        <begin position="444"/>
        <end position="468"/>
    </location>
</feature>
<dbReference type="PANTHER" id="PTHR44329:SF214">
    <property type="entry name" value="PROTEIN KINASE DOMAIN-CONTAINING PROTEIN"/>
    <property type="match status" value="1"/>
</dbReference>
<comment type="caution">
    <text evidence="4">The sequence shown here is derived from an EMBL/GenBank/DDBJ whole genome shotgun (WGS) entry which is preliminary data.</text>
</comment>
<sequence>MPYKDRAAPASQQELYYPDPSRHDRVKHDQESTIVACNNECLKLSSIIEGELFCSPECSESSTNICAELENLLRSEDLDSQVVALQVVSDRQITLNVAHKVLETATSERHKLRRIVLRLSLLYEKPPSSLFLSGVKCEDIVEAHAAGAFADIFRGTYLSEEVALKRLRLHLAAEMSTRKVLEKDFLRESIMWQSLKHEHVLPFFGVDKTVFQQSLSMVLPWMPNGSIRDVINSWKLTEGDVMGLNNYTMLVPQVHTWLHEIALGLAYLHQEHIIHGDLRGANILIDAHWKVRVADFGLAVFAESMSNANSSKREGNYEWLAPEIIDPETFGKTSRRQTYESDIYSFGMVCIELYRGQNPLGLGPFANLGMLRAVIEGKRPQRPNFVIGGSMMPDELWILANRSWVSEASKRITAEEAVVQMAAICASDSRPGIYGDFAFADRRFDCEWPGCNSNFRDMEKRDEHQRAHPHLSGYACERCQVHFTRVSEFFYHLAMDTECLDADRQLRSKRWDRACDLYASGFDLTALQVFASLTDYAMTHINLGIIYAALGEHQIAIQQYEIGLRKGHKSVFCSFQLGVSHYALGHFEVAIQFYDKALNALKGVVAINYIHVGLAYKVFALKVLYNKAACMDCMGNAEGARLLKDVQADMEDAGVPDDRLGDGMVYSLPSGLTFRPPNPDYFDL</sequence>
<dbReference type="InterPro" id="IPR001245">
    <property type="entry name" value="Ser-Thr/Tyr_kinase_cat_dom"/>
</dbReference>
<proteinExistence type="predicted"/>
<dbReference type="SUPFAM" id="SSF48452">
    <property type="entry name" value="TPR-like"/>
    <property type="match status" value="1"/>
</dbReference>
<dbReference type="AlphaFoldDB" id="A0A8K0UHR9"/>
<protein>
    <submittedName>
        <fullName evidence="4">Kinase-like domain-containing protein</fullName>
    </submittedName>
</protein>
<dbReference type="PANTHER" id="PTHR44329">
    <property type="entry name" value="SERINE/THREONINE-PROTEIN KINASE TNNI3K-RELATED"/>
    <property type="match status" value="1"/>
</dbReference>
<dbReference type="PROSITE" id="PS00109">
    <property type="entry name" value="PROTEIN_KINASE_TYR"/>
    <property type="match status" value="1"/>
</dbReference>
<name>A0A8K0UHR9_9AGAR</name>
<dbReference type="EMBL" id="JAEVFJ010000031">
    <property type="protein sequence ID" value="KAH8092658.1"/>
    <property type="molecule type" value="Genomic_DNA"/>
</dbReference>
<dbReference type="Gene3D" id="1.25.40.10">
    <property type="entry name" value="Tetratricopeptide repeat domain"/>
    <property type="match status" value="1"/>
</dbReference>
<keyword evidence="1" id="KW-0863">Zinc-finger</keyword>
<reference evidence="4" key="1">
    <citation type="journal article" date="2021" name="New Phytol.">
        <title>Evolutionary innovations through gain and loss of genes in the ectomycorrhizal Boletales.</title>
        <authorList>
            <person name="Wu G."/>
            <person name="Miyauchi S."/>
            <person name="Morin E."/>
            <person name="Kuo A."/>
            <person name="Drula E."/>
            <person name="Varga T."/>
            <person name="Kohler A."/>
            <person name="Feng B."/>
            <person name="Cao Y."/>
            <person name="Lipzen A."/>
            <person name="Daum C."/>
            <person name="Hundley H."/>
            <person name="Pangilinan J."/>
            <person name="Johnson J."/>
            <person name="Barry K."/>
            <person name="LaButti K."/>
            <person name="Ng V."/>
            <person name="Ahrendt S."/>
            <person name="Min B."/>
            <person name="Choi I.G."/>
            <person name="Park H."/>
            <person name="Plett J.M."/>
            <person name="Magnuson J."/>
            <person name="Spatafora J.W."/>
            <person name="Nagy L.G."/>
            <person name="Henrissat B."/>
            <person name="Grigoriev I.V."/>
            <person name="Yang Z.L."/>
            <person name="Xu J."/>
            <person name="Martin F.M."/>
        </authorList>
    </citation>
    <scope>NUCLEOTIDE SEQUENCE</scope>
    <source>
        <strain evidence="4">KKN 215</strain>
    </source>
</reference>
<dbReference type="SMART" id="SM00028">
    <property type="entry name" value="TPR"/>
    <property type="match status" value="2"/>
</dbReference>
<gene>
    <name evidence="4" type="ORF">BXZ70DRAFT_1010737</name>
</gene>
<evidence type="ECO:0000259" key="2">
    <source>
        <dbReference type="PROSITE" id="PS50011"/>
    </source>
</evidence>
<evidence type="ECO:0000313" key="5">
    <source>
        <dbReference type="Proteomes" id="UP000813824"/>
    </source>
</evidence>
<dbReference type="InterPro" id="IPR051681">
    <property type="entry name" value="Ser/Thr_Kinases-Pseudokinases"/>
</dbReference>
<keyword evidence="5" id="KW-1185">Reference proteome</keyword>
<dbReference type="GO" id="GO:0004674">
    <property type="term" value="F:protein serine/threonine kinase activity"/>
    <property type="evidence" value="ECO:0007669"/>
    <property type="project" value="TreeGrafter"/>
</dbReference>
<dbReference type="InterPro" id="IPR008266">
    <property type="entry name" value="Tyr_kinase_AS"/>
</dbReference>
<evidence type="ECO:0000259" key="3">
    <source>
        <dbReference type="PROSITE" id="PS50157"/>
    </source>
</evidence>
<dbReference type="OrthoDB" id="4062651at2759"/>
<dbReference type="InterPro" id="IPR019734">
    <property type="entry name" value="TPR_rpt"/>
</dbReference>
<dbReference type="PROSITE" id="PS50157">
    <property type="entry name" value="ZINC_FINGER_C2H2_2"/>
    <property type="match status" value="1"/>
</dbReference>
<dbReference type="GO" id="GO:0008270">
    <property type="term" value="F:zinc ion binding"/>
    <property type="evidence" value="ECO:0007669"/>
    <property type="project" value="UniProtKB-KW"/>
</dbReference>